<sequence length="106" mass="12302">MVPRNWQFYLIYHKYVWAGDLRSFGYFTNGLKFLKVQKIDIQALIAKMSFEGVKERLVEIIQEWGEQSKVKSKSVGLQFDTAINPLNGIGVPFPYTSIRRGVTPFR</sequence>
<gene>
    <name evidence="2" type="ORF">B9Z19DRAFT_1123635</name>
</gene>
<dbReference type="AlphaFoldDB" id="A0A2T6ZY24"/>
<dbReference type="STRING" id="42251.A0A2T6ZY24"/>
<dbReference type="OrthoDB" id="5340391at2759"/>
<dbReference type="Gene3D" id="3.30.70.3330">
    <property type="match status" value="1"/>
</dbReference>
<name>A0A2T6ZY24_TUBBO</name>
<dbReference type="PANTHER" id="PTHR10982">
    <property type="entry name" value="MALONYL COA-ACYL CARRIER PROTEIN TRANSACYLASE"/>
    <property type="match status" value="1"/>
</dbReference>
<comment type="caution">
    <text evidence="2">The sequence shown here is derived from an EMBL/GenBank/DDBJ whole genome shotgun (WGS) entry which is preliminary data.</text>
</comment>
<reference evidence="2 3" key="1">
    <citation type="submission" date="2017-04" db="EMBL/GenBank/DDBJ databases">
        <title>Draft genome sequence of Tuber borchii Vittad., a whitish edible truffle.</title>
        <authorList>
            <consortium name="DOE Joint Genome Institute"/>
            <person name="Murat C."/>
            <person name="Kuo A."/>
            <person name="Barry K.W."/>
            <person name="Clum A."/>
            <person name="Dockter R.B."/>
            <person name="Fauchery L."/>
            <person name="Iotti M."/>
            <person name="Kohler A."/>
            <person name="Labutti K."/>
            <person name="Lindquist E.A."/>
            <person name="Lipzen A."/>
            <person name="Ohm R.A."/>
            <person name="Wang M."/>
            <person name="Grigoriev I.V."/>
            <person name="Zambonelli A."/>
            <person name="Martin F.M."/>
        </authorList>
    </citation>
    <scope>NUCLEOTIDE SEQUENCE [LARGE SCALE GENOMIC DNA]</scope>
    <source>
        <strain evidence="2 3">Tbo3840</strain>
    </source>
</reference>
<keyword evidence="3" id="KW-1185">Reference proteome</keyword>
<dbReference type="PANTHER" id="PTHR10982:SF21">
    <property type="entry name" value="FATTY ACID SYNTHASE SUBUNIT BETA"/>
    <property type="match status" value="1"/>
</dbReference>
<evidence type="ECO:0000313" key="3">
    <source>
        <dbReference type="Proteomes" id="UP000244722"/>
    </source>
</evidence>
<dbReference type="InterPro" id="IPR050830">
    <property type="entry name" value="Fungal_FAS"/>
</dbReference>
<protein>
    <submittedName>
        <fullName evidence="2">Uncharacterized protein</fullName>
    </submittedName>
</protein>
<dbReference type="GO" id="GO:0016740">
    <property type="term" value="F:transferase activity"/>
    <property type="evidence" value="ECO:0007669"/>
    <property type="project" value="UniProtKB-KW"/>
</dbReference>
<keyword evidence="1" id="KW-0808">Transferase</keyword>
<organism evidence="2 3">
    <name type="scientific">Tuber borchii</name>
    <name type="common">White truffle</name>
    <dbReference type="NCBI Taxonomy" id="42251"/>
    <lineage>
        <taxon>Eukaryota</taxon>
        <taxon>Fungi</taxon>
        <taxon>Dikarya</taxon>
        <taxon>Ascomycota</taxon>
        <taxon>Pezizomycotina</taxon>
        <taxon>Pezizomycetes</taxon>
        <taxon>Pezizales</taxon>
        <taxon>Tuberaceae</taxon>
        <taxon>Tuber</taxon>
    </lineage>
</organism>
<proteinExistence type="predicted"/>
<evidence type="ECO:0000256" key="1">
    <source>
        <dbReference type="ARBA" id="ARBA00022679"/>
    </source>
</evidence>
<dbReference type="EMBL" id="NESQ01000066">
    <property type="protein sequence ID" value="PUU80381.1"/>
    <property type="molecule type" value="Genomic_DNA"/>
</dbReference>
<dbReference type="Proteomes" id="UP000244722">
    <property type="component" value="Unassembled WGS sequence"/>
</dbReference>
<evidence type="ECO:0000313" key="2">
    <source>
        <dbReference type="EMBL" id="PUU80381.1"/>
    </source>
</evidence>
<accession>A0A2T6ZY24</accession>